<feature type="region of interest" description="Disordered" evidence="1">
    <location>
        <begin position="1"/>
        <end position="46"/>
    </location>
</feature>
<keyword evidence="4" id="KW-1185">Reference proteome</keyword>
<reference evidence="4" key="1">
    <citation type="submission" date="2017-12" db="EMBL/GenBank/DDBJ databases">
        <authorList>
            <consortium name="DOE Joint Genome Institute"/>
            <person name="Mondo S.J."/>
            <person name="Kjaerbolling I."/>
            <person name="Vesth T.C."/>
            <person name="Frisvad J.C."/>
            <person name="Nybo J.L."/>
            <person name="Theobald S."/>
            <person name="Kuo A."/>
            <person name="Bowyer P."/>
            <person name="Matsuda Y."/>
            <person name="Lyhne E.K."/>
            <person name="Kogle M.E."/>
            <person name="Clum A."/>
            <person name="Lipzen A."/>
            <person name="Salamov A."/>
            <person name="Ngan C.Y."/>
            <person name="Daum C."/>
            <person name="Chiniquy J."/>
            <person name="Barry K."/>
            <person name="LaButti K."/>
            <person name="Haridas S."/>
            <person name="Simmons B.A."/>
            <person name="Magnuson J.K."/>
            <person name="Mortensen U.H."/>
            <person name="Larsen T.O."/>
            <person name="Grigoriev I.V."/>
            <person name="Baker S.E."/>
            <person name="Andersen M.R."/>
            <person name="Nordberg H.P."/>
            <person name="Cantor M.N."/>
            <person name="Hua S.X."/>
        </authorList>
    </citation>
    <scope>NUCLEOTIDE SEQUENCE [LARGE SCALE GENOMIC DNA]</scope>
    <source>
        <strain evidence="4">IBT 19404</strain>
    </source>
</reference>
<dbReference type="OrthoDB" id="5318346at2759"/>
<dbReference type="InterPro" id="IPR012942">
    <property type="entry name" value="SRR1-like"/>
</dbReference>
<evidence type="ECO:0000313" key="3">
    <source>
        <dbReference type="EMBL" id="PLN86382.1"/>
    </source>
</evidence>
<name>A0A2J5I8W5_9EURO</name>
<proteinExistence type="predicted"/>
<protein>
    <recommendedName>
        <fullName evidence="2">SRR1-like domain-containing protein</fullName>
    </recommendedName>
</protein>
<feature type="domain" description="SRR1-like" evidence="2">
    <location>
        <begin position="100"/>
        <end position="213"/>
    </location>
</feature>
<evidence type="ECO:0000313" key="4">
    <source>
        <dbReference type="Proteomes" id="UP000235023"/>
    </source>
</evidence>
<dbReference type="PANTHER" id="PTHR42080:SF1">
    <property type="entry name" value="SRR1-LIKE DOMAIN-CONTAINING PROTEIN"/>
    <property type="match status" value="1"/>
</dbReference>
<dbReference type="Proteomes" id="UP000235023">
    <property type="component" value="Unassembled WGS sequence"/>
</dbReference>
<feature type="compositionally biased region" description="Basic residues" evidence="1">
    <location>
        <begin position="1"/>
        <end position="12"/>
    </location>
</feature>
<dbReference type="Pfam" id="PF07985">
    <property type="entry name" value="SRR1"/>
    <property type="match status" value="1"/>
</dbReference>
<organism evidence="3 4">
    <name type="scientific">Aspergillus taichungensis</name>
    <dbReference type="NCBI Taxonomy" id="482145"/>
    <lineage>
        <taxon>Eukaryota</taxon>
        <taxon>Fungi</taxon>
        <taxon>Dikarya</taxon>
        <taxon>Ascomycota</taxon>
        <taxon>Pezizomycotina</taxon>
        <taxon>Eurotiomycetes</taxon>
        <taxon>Eurotiomycetidae</taxon>
        <taxon>Eurotiales</taxon>
        <taxon>Aspergillaceae</taxon>
        <taxon>Aspergillus</taxon>
        <taxon>Aspergillus subgen. Circumdati</taxon>
    </lineage>
</organism>
<dbReference type="PANTHER" id="PTHR42080">
    <property type="entry name" value="SRR1 DOMAIN-CONTAINING PROTEIN"/>
    <property type="match status" value="1"/>
</dbReference>
<dbReference type="EMBL" id="KZ559499">
    <property type="protein sequence ID" value="PLN86382.1"/>
    <property type="molecule type" value="Genomic_DNA"/>
</dbReference>
<evidence type="ECO:0000256" key="1">
    <source>
        <dbReference type="SAM" id="MobiDB-lite"/>
    </source>
</evidence>
<feature type="compositionally biased region" description="Low complexity" evidence="1">
    <location>
        <begin position="26"/>
        <end position="42"/>
    </location>
</feature>
<dbReference type="AlphaFoldDB" id="A0A2J5I8W5"/>
<gene>
    <name evidence="3" type="ORF">BDW42DRAFT_159152</name>
</gene>
<sequence>MPHTSRKKRPTTTKRLQIADPSSGWTHITTTAHSSKSTSHKNTTTDELLPAECPPKLTLPILQSQFTSHKQKYDLSATAQTLRDTIRNIFFHHHSHLTDSGNANSDTQLPTEIVCIGLGSLSGLLRGGWVDRRRVSMYQLAALVGIIECFETQDTKISIYAQDPVFNALDKALLSSLNITVVESPRAFELVGPRTVLFCPGAERVHLKDMLVRGPGVVVSSCDDEGIFSSVDVYRRGNGHDGNDGNVDDDHGEREVKTRQGVKLPLFEEQESAFWGVGVYYY</sequence>
<accession>A0A2J5I8W5</accession>
<evidence type="ECO:0000259" key="2">
    <source>
        <dbReference type="Pfam" id="PF07985"/>
    </source>
</evidence>